<evidence type="ECO:0000256" key="4">
    <source>
        <dbReference type="ARBA" id="ARBA00022525"/>
    </source>
</evidence>
<dbReference type="PANTHER" id="PTHR31375">
    <property type="match status" value="1"/>
</dbReference>
<dbReference type="EMBL" id="WOCE01000022">
    <property type="protein sequence ID" value="KAE9588023.1"/>
    <property type="molecule type" value="Genomic_DNA"/>
</dbReference>
<keyword evidence="3" id="KW-0134">Cell wall</keyword>
<keyword evidence="11" id="KW-1185">Reference proteome</keyword>
<keyword evidence="9" id="KW-0472">Membrane</keyword>
<proteinExistence type="inferred from homology"/>
<protein>
    <submittedName>
        <fullName evidence="10">Putative polygalacturonase</fullName>
    </submittedName>
</protein>
<dbReference type="Proteomes" id="UP000447434">
    <property type="component" value="Chromosome 22"/>
</dbReference>
<dbReference type="GO" id="GO:0005975">
    <property type="term" value="P:carbohydrate metabolic process"/>
    <property type="evidence" value="ECO:0007669"/>
    <property type="project" value="InterPro"/>
</dbReference>
<evidence type="ECO:0000313" key="11">
    <source>
        <dbReference type="Proteomes" id="UP000447434"/>
    </source>
</evidence>
<dbReference type="OrthoDB" id="187139at2759"/>
<evidence type="ECO:0000313" key="10">
    <source>
        <dbReference type="EMBL" id="KAE9588023.1"/>
    </source>
</evidence>
<dbReference type="InterPro" id="IPR011050">
    <property type="entry name" value="Pectin_lyase_fold/virulence"/>
</dbReference>
<dbReference type="GO" id="GO:0004650">
    <property type="term" value="F:polygalacturonase activity"/>
    <property type="evidence" value="ECO:0007669"/>
    <property type="project" value="InterPro"/>
</dbReference>
<accession>A0A6A4N758</accession>
<keyword evidence="9" id="KW-0812">Transmembrane</keyword>
<evidence type="ECO:0000256" key="1">
    <source>
        <dbReference type="ARBA" id="ARBA00004191"/>
    </source>
</evidence>
<gene>
    <name evidence="10" type="ORF">Lalb_Chr22g0350981</name>
</gene>
<evidence type="ECO:0000256" key="8">
    <source>
        <dbReference type="RuleBase" id="RU361169"/>
    </source>
</evidence>
<keyword evidence="6 8" id="KW-0326">Glycosidase</keyword>
<keyword evidence="7" id="KW-0961">Cell wall biogenesis/degradation</keyword>
<organism evidence="10 11">
    <name type="scientific">Lupinus albus</name>
    <name type="common">White lupine</name>
    <name type="synonym">Lupinus termis</name>
    <dbReference type="NCBI Taxonomy" id="3870"/>
    <lineage>
        <taxon>Eukaryota</taxon>
        <taxon>Viridiplantae</taxon>
        <taxon>Streptophyta</taxon>
        <taxon>Embryophyta</taxon>
        <taxon>Tracheophyta</taxon>
        <taxon>Spermatophyta</taxon>
        <taxon>Magnoliopsida</taxon>
        <taxon>eudicotyledons</taxon>
        <taxon>Gunneridae</taxon>
        <taxon>Pentapetalae</taxon>
        <taxon>rosids</taxon>
        <taxon>fabids</taxon>
        <taxon>Fabales</taxon>
        <taxon>Fabaceae</taxon>
        <taxon>Papilionoideae</taxon>
        <taxon>50 kb inversion clade</taxon>
        <taxon>genistoids sensu lato</taxon>
        <taxon>core genistoids</taxon>
        <taxon>Genisteae</taxon>
        <taxon>Lupinus</taxon>
    </lineage>
</organism>
<name>A0A6A4N758_LUPAL</name>
<comment type="similarity">
    <text evidence="2 8">Belongs to the glycosyl hydrolase 28 family.</text>
</comment>
<comment type="caution">
    <text evidence="10">The sequence shown here is derived from an EMBL/GenBank/DDBJ whole genome shotgun (WGS) entry which is preliminary data.</text>
</comment>
<dbReference type="SUPFAM" id="SSF51126">
    <property type="entry name" value="Pectin lyase-like"/>
    <property type="match status" value="1"/>
</dbReference>
<evidence type="ECO:0000256" key="2">
    <source>
        <dbReference type="ARBA" id="ARBA00008834"/>
    </source>
</evidence>
<evidence type="ECO:0000256" key="6">
    <source>
        <dbReference type="ARBA" id="ARBA00023295"/>
    </source>
</evidence>
<feature type="transmembrane region" description="Helical" evidence="9">
    <location>
        <begin position="12"/>
        <end position="30"/>
    </location>
</feature>
<keyword evidence="9" id="KW-1133">Transmembrane helix</keyword>
<dbReference type="InterPro" id="IPR012334">
    <property type="entry name" value="Pectin_lyas_fold"/>
</dbReference>
<evidence type="ECO:0000256" key="7">
    <source>
        <dbReference type="ARBA" id="ARBA00023316"/>
    </source>
</evidence>
<dbReference type="Pfam" id="PF00295">
    <property type="entry name" value="Glyco_hydro_28"/>
    <property type="match status" value="1"/>
</dbReference>
<dbReference type="Gene3D" id="2.160.20.10">
    <property type="entry name" value="Single-stranded right-handed beta-helix, Pectin lyase-like"/>
    <property type="match status" value="1"/>
</dbReference>
<evidence type="ECO:0000256" key="3">
    <source>
        <dbReference type="ARBA" id="ARBA00022512"/>
    </source>
</evidence>
<comment type="subcellular location">
    <subcellularLocation>
        <location evidence="1">Secreted</location>
        <location evidence="1">Cell wall</location>
    </subcellularLocation>
</comment>
<dbReference type="AlphaFoldDB" id="A0A6A4N758"/>
<sequence length="190" mass="21183">MKNSGYYCSSSTFIIMFIHLVINIVVSPYLTNVEGFEFDPVIQLPYSGSNITQTISKLVFSVVDYGAIGDGLHNDTMAFLKAWEIACSLPGSTKVVFPFGKTFLVHPIDITGPCRSNITLKILGTIVAPQVPLAWHDLNQHKWLYFHGVNNFTVDGGGRINGMGQEWWARSCKINHTNVLLPLKLEFIFS</sequence>
<keyword evidence="5 8" id="KW-0378">Hydrolase</keyword>
<reference evidence="11" key="1">
    <citation type="journal article" date="2020" name="Nat. Commun.">
        <title>Genome sequence of the cluster root forming white lupin.</title>
        <authorList>
            <person name="Hufnagel B."/>
            <person name="Marques A."/>
            <person name="Soriano A."/>
            <person name="Marques L."/>
            <person name="Divol F."/>
            <person name="Doumas P."/>
            <person name="Sallet E."/>
            <person name="Mancinotti D."/>
            <person name="Carrere S."/>
            <person name="Marande W."/>
            <person name="Arribat S."/>
            <person name="Keller J."/>
            <person name="Huneau C."/>
            <person name="Blein T."/>
            <person name="Aime D."/>
            <person name="Laguerre M."/>
            <person name="Taylor J."/>
            <person name="Schubert V."/>
            <person name="Nelson M."/>
            <person name="Geu-Flores F."/>
            <person name="Crespi M."/>
            <person name="Gallardo-Guerrero K."/>
            <person name="Delaux P.-M."/>
            <person name="Salse J."/>
            <person name="Berges H."/>
            <person name="Guyot R."/>
            <person name="Gouzy J."/>
            <person name="Peret B."/>
        </authorList>
    </citation>
    <scope>NUCLEOTIDE SEQUENCE [LARGE SCALE GENOMIC DNA]</scope>
    <source>
        <strain evidence="11">cv. Amiga</strain>
    </source>
</reference>
<evidence type="ECO:0000256" key="9">
    <source>
        <dbReference type="SAM" id="Phobius"/>
    </source>
</evidence>
<dbReference type="GO" id="GO:0071555">
    <property type="term" value="P:cell wall organization"/>
    <property type="evidence" value="ECO:0007669"/>
    <property type="project" value="UniProtKB-KW"/>
</dbReference>
<keyword evidence="4" id="KW-0964">Secreted</keyword>
<evidence type="ECO:0000256" key="5">
    <source>
        <dbReference type="ARBA" id="ARBA00022801"/>
    </source>
</evidence>
<dbReference type="InterPro" id="IPR000743">
    <property type="entry name" value="Glyco_hydro_28"/>
</dbReference>